<comment type="subcellular location">
    <subcellularLocation>
        <location evidence="1">Membrane</location>
        <topology evidence="1">Multi-pass membrane protein</topology>
    </subcellularLocation>
</comment>
<evidence type="ECO:0000256" key="2">
    <source>
        <dbReference type="ARBA" id="ARBA00022692"/>
    </source>
</evidence>
<keyword evidence="2 5" id="KW-0812">Transmembrane</keyword>
<reference evidence="7" key="1">
    <citation type="submission" date="2025-08" db="UniProtKB">
        <authorList>
            <consortium name="RefSeq"/>
        </authorList>
    </citation>
    <scope>IDENTIFICATION</scope>
    <source>
        <tissue evidence="7">Muscle</tissue>
    </source>
</reference>
<sequence length="254" mass="28028">MPEVRASFERYWLQLKDDIGGYRFPIPELIVCFGFISVYIIEEVLNAVLGSGRQRTESISIHSSALFNSGNTREGHDKSATYGSTTIKHTPSNDLHDASPVSSKFSIRGMIIICALSFHSIFEGFAVGLQENEKETWTLFFAVAVHKFVIAFVVGLEVYSQSTYAIAVIIYMAIFAVMSPLGMFIAMVTESSLEGSADLAVGTLNGLATGTLVYVTFFEVLQRQKYSNLSGLLQLFAMLVGFGLMIIVQWLTDQ</sequence>
<protein>
    <submittedName>
        <fullName evidence="7">Zinc transporter ZIP1-like</fullName>
    </submittedName>
</protein>
<evidence type="ECO:0000256" key="3">
    <source>
        <dbReference type="ARBA" id="ARBA00022989"/>
    </source>
</evidence>
<dbReference type="RefSeq" id="XP_022250095.1">
    <property type="nucleotide sequence ID" value="XM_022394387.1"/>
</dbReference>
<keyword evidence="4 5" id="KW-0472">Membrane</keyword>
<evidence type="ECO:0000256" key="1">
    <source>
        <dbReference type="ARBA" id="ARBA00004141"/>
    </source>
</evidence>
<evidence type="ECO:0000313" key="6">
    <source>
        <dbReference type="Proteomes" id="UP000694941"/>
    </source>
</evidence>
<dbReference type="PANTHER" id="PTHR11040">
    <property type="entry name" value="ZINC/IRON TRANSPORTER"/>
    <property type="match status" value="1"/>
</dbReference>
<feature type="transmembrane region" description="Helical" evidence="5">
    <location>
        <begin position="163"/>
        <end position="187"/>
    </location>
</feature>
<evidence type="ECO:0000256" key="5">
    <source>
        <dbReference type="SAM" id="Phobius"/>
    </source>
</evidence>
<feature type="transmembrane region" description="Helical" evidence="5">
    <location>
        <begin position="136"/>
        <end position="156"/>
    </location>
</feature>
<gene>
    <name evidence="7" type="primary">LOC106466389</name>
</gene>
<proteinExistence type="predicted"/>
<keyword evidence="6" id="KW-1185">Reference proteome</keyword>
<feature type="transmembrane region" description="Helical" evidence="5">
    <location>
        <begin position="199"/>
        <end position="220"/>
    </location>
</feature>
<feature type="transmembrane region" description="Helical" evidence="5">
    <location>
        <begin position="109"/>
        <end position="130"/>
    </location>
</feature>
<dbReference type="GeneID" id="106466389"/>
<evidence type="ECO:0000256" key="4">
    <source>
        <dbReference type="ARBA" id="ARBA00023136"/>
    </source>
</evidence>
<evidence type="ECO:0000313" key="7">
    <source>
        <dbReference type="RefSeq" id="XP_022250095.1"/>
    </source>
</evidence>
<organism evidence="6 7">
    <name type="scientific">Limulus polyphemus</name>
    <name type="common">Atlantic horseshoe crab</name>
    <dbReference type="NCBI Taxonomy" id="6850"/>
    <lineage>
        <taxon>Eukaryota</taxon>
        <taxon>Metazoa</taxon>
        <taxon>Ecdysozoa</taxon>
        <taxon>Arthropoda</taxon>
        <taxon>Chelicerata</taxon>
        <taxon>Merostomata</taxon>
        <taxon>Xiphosura</taxon>
        <taxon>Limulidae</taxon>
        <taxon>Limulus</taxon>
    </lineage>
</organism>
<accession>A0ABM1T2I9</accession>
<dbReference type="InterPro" id="IPR003689">
    <property type="entry name" value="ZIP"/>
</dbReference>
<dbReference type="Proteomes" id="UP000694941">
    <property type="component" value="Unplaced"/>
</dbReference>
<name>A0ABM1T2I9_LIMPO</name>
<dbReference type="Pfam" id="PF02535">
    <property type="entry name" value="Zip"/>
    <property type="match status" value="1"/>
</dbReference>
<keyword evidence="3 5" id="KW-1133">Transmembrane helix</keyword>
<dbReference type="PANTHER" id="PTHR11040:SF203">
    <property type="entry name" value="FI18611P1-RELATED"/>
    <property type="match status" value="1"/>
</dbReference>
<feature type="transmembrane region" description="Helical" evidence="5">
    <location>
        <begin position="232"/>
        <end position="251"/>
    </location>
</feature>